<feature type="compositionally biased region" description="Polar residues" evidence="5">
    <location>
        <begin position="34"/>
        <end position="44"/>
    </location>
</feature>
<dbReference type="InterPro" id="IPR028211">
    <property type="entry name" value="Ntr2"/>
</dbReference>
<evidence type="ECO:0000313" key="10">
    <source>
        <dbReference type="Proteomes" id="UP000320475"/>
    </source>
</evidence>
<feature type="domain" description="GCF C-terminal" evidence="6">
    <location>
        <begin position="520"/>
        <end position="723"/>
    </location>
</feature>
<dbReference type="Proteomes" id="UP000317494">
    <property type="component" value="Unassembled WGS sequence"/>
</dbReference>
<comment type="similarity">
    <text evidence="2">Belongs to the GCF family.</text>
</comment>
<feature type="compositionally biased region" description="Polar residues" evidence="5">
    <location>
        <begin position="67"/>
        <end position="77"/>
    </location>
</feature>
<dbReference type="InterPro" id="IPR012890">
    <property type="entry name" value="GCFC2-like"/>
</dbReference>
<evidence type="ECO:0000259" key="6">
    <source>
        <dbReference type="Pfam" id="PF07842"/>
    </source>
</evidence>
<dbReference type="STRING" id="286115.A0A507CP62"/>
<dbReference type="GO" id="GO:0003677">
    <property type="term" value="F:DNA binding"/>
    <property type="evidence" value="ECO:0007669"/>
    <property type="project" value="InterPro"/>
</dbReference>
<sequence length="756" mass="84311">MNFGKGASKKNARRKVVATADDEDDAAGTIASPAPNQQTNSTKPENVAAVRLEHLDISGDAARKSAGSKTGLKTSVLSFGVDEDEDGREFKVKKSAASRRMAHSKVNQDSTPDLDCSVTPRLDYSQAGLEALKKSQLNRPQSAVADTDMGTDSNAAPQFPAVMDDAIPDAAAIFAARKLREQKRNDAAGVGAGKLVGLGSKSGGGYYISLDAKESEDADDQETAASSTKMESRLVTEEQDGDGAEPFEDYEGDTITFGAAAVKEAEAKRKQQFQAELIEAQDDEDDAGRIWEEEQLRRVAQIQQRQKTVKEPTAKPAVRELVHIPNVSPLPTMNGVVARINVLLNTLQESHAQHQSQISQAKADLEVSKRAEIALRKDISRASDRYTYFQEFKTYVNDLAEFLDDKFRELESLEAEYHRILLEQSTSVASRRDVLLDDWLSDFSSFVSADAEGMEARKAAYAEKHARRMALQTASSNNEASTDDEADEGLHIPEQKDIARGMHKLLFADTLDEFCSIPIIKSKFENWKFTFRHEYDQSFGGLSMPGVFELFVRHELLAWEPFNFYLDLEKMNWHEALMGYGMDPDAMEVTEDEDVKLLSKIVEKVVIPRMIARVELYDPFSSKQTNIALRLVGQMLNYTESDSKPFKSLVTAFEVRIDSVVSGIVEGHDMPSIRLHQPLSESALTSYNTWFATLSKLYGNAMLWKRYIDTASLQNMTVNKLLNRHLLPILRDSPSPCYELSVGLLGIREHPYLRHR</sequence>
<comment type="caution">
    <text evidence="7">The sequence shown here is derived from an EMBL/GenBank/DDBJ whole genome shotgun (WGS) entry which is preliminary data.</text>
</comment>
<evidence type="ECO:0000256" key="1">
    <source>
        <dbReference type="ARBA" id="ARBA00004123"/>
    </source>
</evidence>
<dbReference type="VEuPathDB" id="FungiDB:SeMB42_g03589"/>
<evidence type="ECO:0000313" key="9">
    <source>
        <dbReference type="Proteomes" id="UP000317494"/>
    </source>
</evidence>
<feature type="region of interest" description="Disordered" evidence="5">
    <location>
        <begin position="213"/>
        <end position="249"/>
    </location>
</feature>
<dbReference type="PANTHER" id="PTHR12214">
    <property type="entry name" value="GC-RICH SEQUENCE DNA-BINDING FACTOR"/>
    <property type="match status" value="1"/>
</dbReference>
<dbReference type="Pfam" id="PF15458">
    <property type="entry name" value="NTR2"/>
    <property type="match status" value="1"/>
</dbReference>
<feature type="region of interest" description="Disordered" evidence="5">
    <location>
        <begin position="1"/>
        <end position="45"/>
    </location>
</feature>
<evidence type="ECO:0000256" key="4">
    <source>
        <dbReference type="SAM" id="Coils"/>
    </source>
</evidence>
<dbReference type="EMBL" id="QEAN01000129">
    <property type="protein sequence ID" value="TPX46709.1"/>
    <property type="molecule type" value="Genomic_DNA"/>
</dbReference>
<evidence type="ECO:0000256" key="2">
    <source>
        <dbReference type="ARBA" id="ARBA00010801"/>
    </source>
</evidence>
<keyword evidence="9" id="KW-1185">Reference proteome</keyword>
<dbReference type="Pfam" id="PF07842">
    <property type="entry name" value="GCFC"/>
    <property type="match status" value="1"/>
</dbReference>
<keyword evidence="4" id="KW-0175">Coiled coil</keyword>
<comment type="subcellular location">
    <subcellularLocation>
        <location evidence="1">Nucleus</location>
    </subcellularLocation>
</comment>
<protein>
    <recommendedName>
        <fullName evidence="6">GCF C-terminal domain-containing protein</fullName>
    </recommendedName>
</protein>
<name>A0A507CP62_9FUNG</name>
<gene>
    <name evidence="7" type="ORF">SeLEV6574_g06347</name>
    <name evidence="8" type="ORF">SeMB42_g03589</name>
</gene>
<evidence type="ECO:0000313" key="7">
    <source>
        <dbReference type="EMBL" id="TPX40917.1"/>
    </source>
</evidence>
<proteinExistence type="inferred from homology"/>
<keyword evidence="3" id="KW-0539">Nucleus</keyword>
<feature type="region of interest" description="Disordered" evidence="5">
    <location>
        <begin position="60"/>
        <end position="114"/>
    </location>
</feature>
<dbReference type="GO" id="GO:0000390">
    <property type="term" value="P:spliceosomal complex disassembly"/>
    <property type="evidence" value="ECO:0007669"/>
    <property type="project" value="InterPro"/>
</dbReference>
<dbReference type="Proteomes" id="UP000320475">
    <property type="component" value="Unassembled WGS sequence"/>
</dbReference>
<dbReference type="PANTHER" id="PTHR12214:SF0">
    <property type="entry name" value="LD29489P"/>
    <property type="match status" value="1"/>
</dbReference>
<reference evidence="9 10" key="1">
    <citation type="journal article" date="2019" name="Sci. Rep.">
        <title>Comparative genomics of chytrid fungi reveal insights into the obligate biotrophic and pathogenic lifestyle of Synchytrium endobioticum.</title>
        <authorList>
            <person name="van de Vossenberg B.T.L.H."/>
            <person name="Warris S."/>
            <person name="Nguyen H.D.T."/>
            <person name="van Gent-Pelzer M.P.E."/>
            <person name="Joly D.L."/>
            <person name="van de Geest H.C."/>
            <person name="Bonants P.J.M."/>
            <person name="Smith D.S."/>
            <person name="Levesque C.A."/>
            <person name="van der Lee T.A.J."/>
        </authorList>
    </citation>
    <scope>NUCLEOTIDE SEQUENCE [LARGE SCALE GENOMIC DNA]</scope>
    <source>
        <strain evidence="7 10">LEV6574</strain>
        <strain evidence="8 9">MB42</strain>
    </source>
</reference>
<dbReference type="OrthoDB" id="429427at2759"/>
<dbReference type="AlphaFoldDB" id="A0A507CP62"/>
<accession>A0A507CP62</accession>
<evidence type="ECO:0000256" key="3">
    <source>
        <dbReference type="ARBA" id="ARBA00023242"/>
    </source>
</evidence>
<evidence type="ECO:0000313" key="8">
    <source>
        <dbReference type="EMBL" id="TPX46709.1"/>
    </source>
</evidence>
<evidence type="ECO:0000256" key="5">
    <source>
        <dbReference type="SAM" id="MobiDB-lite"/>
    </source>
</evidence>
<dbReference type="EMBL" id="QEAM01000353">
    <property type="protein sequence ID" value="TPX40917.1"/>
    <property type="molecule type" value="Genomic_DNA"/>
</dbReference>
<dbReference type="GO" id="GO:0071008">
    <property type="term" value="C:U2-type post-mRNA release spliceosomal complex"/>
    <property type="evidence" value="ECO:0007669"/>
    <property type="project" value="InterPro"/>
</dbReference>
<feature type="compositionally biased region" description="Basic residues" evidence="5">
    <location>
        <begin position="7"/>
        <end position="16"/>
    </location>
</feature>
<feature type="compositionally biased region" description="Acidic residues" evidence="5">
    <location>
        <begin position="237"/>
        <end position="249"/>
    </location>
</feature>
<dbReference type="InterPro" id="IPR022783">
    <property type="entry name" value="GCFC_dom"/>
</dbReference>
<feature type="compositionally biased region" description="Basic residues" evidence="5">
    <location>
        <begin position="91"/>
        <end position="103"/>
    </location>
</feature>
<organism evidence="7 10">
    <name type="scientific">Synchytrium endobioticum</name>
    <dbReference type="NCBI Taxonomy" id="286115"/>
    <lineage>
        <taxon>Eukaryota</taxon>
        <taxon>Fungi</taxon>
        <taxon>Fungi incertae sedis</taxon>
        <taxon>Chytridiomycota</taxon>
        <taxon>Chytridiomycota incertae sedis</taxon>
        <taxon>Chytridiomycetes</taxon>
        <taxon>Synchytriales</taxon>
        <taxon>Synchytriaceae</taxon>
        <taxon>Synchytrium</taxon>
    </lineage>
</organism>
<feature type="coiled-coil region" evidence="4">
    <location>
        <begin position="396"/>
        <end position="423"/>
    </location>
</feature>